<reference evidence="2 3" key="1">
    <citation type="submission" date="2020-08" db="EMBL/GenBank/DDBJ databases">
        <title>Whole genome shotgun sequence of Actinoplanes ianthinogenes NBRC 13996.</title>
        <authorList>
            <person name="Komaki H."/>
            <person name="Tamura T."/>
        </authorList>
    </citation>
    <scope>NUCLEOTIDE SEQUENCE [LARGE SCALE GENOMIC DNA]</scope>
    <source>
        <strain evidence="2 3">NBRC 13996</strain>
    </source>
</reference>
<evidence type="ECO:0000313" key="3">
    <source>
        <dbReference type="Proteomes" id="UP000676967"/>
    </source>
</evidence>
<sequence>MLSGRLRAFAAALALAPAAGLLIASTPAQAATDIKVTSVSVSKSVVVLSSKAGCTGAVTFTAKLNKAMPATGYSFAGVGVDIYEPGNSSKPRDGLAFKRVGSTNTYQGTVKLCGRYKAGKFTAKVYGALVPTSGDAEFTNVITKAISLKRPSKVTLNAAPEPVVKGKKLTAAGVLKSDGKLLAKTSVKIYFKPAGKTTWAYKGTAVTNAKGAFSKKFTATRTGTWKVVYAGTGTRNTASATDAVKVK</sequence>
<protein>
    <submittedName>
        <fullName evidence="2">Uncharacterized protein</fullName>
    </submittedName>
</protein>
<keyword evidence="3" id="KW-1185">Reference proteome</keyword>
<evidence type="ECO:0000256" key="1">
    <source>
        <dbReference type="SAM" id="SignalP"/>
    </source>
</evidence>
<gene>
    <name evidence="2" type="ORF">Aiant_40930</name>
</gene>
<organism evidence="2 3">
    <name type="scientific">Actinoplanes ianthinogenes</name>
    <dbReference type="NCBI Taxonomy" id="122358"/>
    <lineage>
        <taxon>Bacteria</taxon>
        <taxon>Bacillati</taxon>
        <taxon>Actinomycetota</taxon>
        <taxon>Actinomycetes</taxon>
        <taxon>Micromonosporales</taxon>
        <taxon>Micromonosporaceae</taxon>
        <taxon>Actinoplanes</taxon>
    </lineage>
</organism>
<dbReference type="Proteomes" id="UP000676967">
    <property type="component" value="Chromosome"/>
</dbReference>
<name>A0ABM7LVS0_9ACTN</name>
<dbReference type="RefSeq" id="WP_189332167.1">
    <property type="nucleotide sequence ID" value="NZ_AP023356.1"/>
</dbReference>
<proteinExistence type="predicted"/>
<keyword evidence="1" id="KW-0732">Signal</keyword>
<evidence type="ECO:0000313" key="2">
    <source>
        <dbReference type="EMBL" id="BCJ43436.1"/>
    </source>
</evidence>
<accession>A0ABM7LVS0</accession>
<feature type="signal peptide" evidence="1">
    <location>
        <begin position="1"/>
        <end position="30"/>
    </location>
</feature>
<dbReference type="EMBL" id="AP023356">
    <property type="protein sequence ID" value="BCJ43436.1"/>
    <property type="molecule type" value="Genomic_DNA"/>
</dbReference>
<feature type="chain" id="PRO_5046452107" evidence="1">
    <location>
        <begin position="31"/>
        <end position="247"/>
    </location>
</feature>